<dbReference type="InterPro" id="IPR014710">
    <property type="entry name" value="RmlC-like_jellyroll"/>
</dbReference>
<dbReference type="Gene3D" id="2.60.120.10">
    <property type="entry name" value="Jelly Rolls"/>
    <property type="match status" value="1"/>
</dbReference>
<dbReference type="Proteomes" id="UP001144471">
    <property type="component" value="Unassembled WGS sequence"/>
</dbReference>
<accession>A0A9W6LP96</accession>
<evidence type="ECO:0000313" key="2">
    <source>
        <dbReference type="Proteomes" id="UP001144471"/>
    </source>
</evidence>
<comment type="caution">
    <text evidence="1">The sequence shown here is derived from an EMBL/GenBank/DDBJ whole genome shotgun (WGS) entry which is preliminary data.</text>
</comment>
<dbReference type="EMBL" id="BSDY01000024">
    <property type="protein sequence ID" value="GLI57769.1"/>
    <property type="molecule type" value="Genomic_DNA"/>
</dbReference>
<evidence type="ECO:0008006" key="3">
    <source>
        <dbReference type="Google" id="ProtNLM"/>
    </source>
</evidence>
<proteinExistence type="predicted"/>
<reference evidence="1" key="1">
    <citation type="submission" date="2022-12" db="EMBL/GenBank/DDBJ databases">
        <title>Reference genome sequencing for broad-spectrum identification of bacterial and archaeal isolates by mass spectrometry.</title>
        <authorList>
            <person name="Sekiguchi Y."/>
            <person name="Tourlousse D.M."/>
        </authorList>
    </citation>
    <scope>NUCLEOTIDE SEQUENCE</scope>
    <source>
        <strain evidence="1">10succ1</strain>
    </source>
</reference>
<dbReference type="AlphaFoldDB" id="A0A9W6LP96"/>
<evidence type="ECO:0000313" key="1">
    <source>
        <dbReference type="EMBL" id="GLI57769.1"/>
    </source>
</evidence>
<name>A0A9W6LP96_9FUSO</name>
<keyword evidence="2" id="KW-1185">Reference proteome</keyword>
<protein>
    <recommendedName>
        <fullName evidence="3">cAMP-binding domain of CRP or a regulatory subunit of cAMP-dependent protein kinases</fullName>
    </recommendedName>
</protein>
<sequence length="220" mass="25905">MKKLLEKYLLKSGYGKFINTDDLYPIAFNKINNKTFVEVSEPGNIFLMIQGHMDIHFPDKHGKNHLLARVYTDDYQLGGTSKHFLQKDSSMGNYQVSLSNNSICYGINKEKVKELFNDPSFLSFVFERHIRFTNQIMQENYLRNIFSIEEYVAYILYNHSREGVYEVNGYCLFANLLKCDRTTLYRVIVSLENRGILKKDDKTLRINSMEQLKFIFDEKL</sequence>
<dbReference type="RefSeq" id="WP_281837445.1">
    <property type="nucleotide sequence ID" value="NZ_BSDY01000024.1"/>
</dbReference>
<organism evidence="1 2">
    <name type="scientific">Propionigenium maris DSM 9537</name>
    <dbReference type="NCBI Taxonomy" id="1123000"/>
    <lineage>
        <taxon>Bacteria</taxon>
        <taxon>Fusobacteriati</taxon>
        <taxon>Fusobacteriota</taxon>
        <taxon>Fusobacteriia</taxon>
        <taxon>Fusobacteriales</taxon>
        <taxon>Fusobacteriaceae</taxon>
        <taxon>Propionigenium</taxon>
    </lineage>
</organism>
<gene>
    <name evidence="1" type="ORF">PM10SUCC1_32830</name>
</gene>